<dbReference type="OrthoDB" id="6420751at2759"/>
<evidence type="ECO:0000313" key="2">
    <source>
        <dbReference type="EMBL" id="GFQ84924.1"/>
    </source>
</evidence>
<dbReference type="Proteomes" id="UP000887116">
    <property type="component" value="Unassembled WGS sequence"/>
</dbReference>
<proteinExistence type="predicted"/>
<gene>
    <name evidence="2" type="primary">AVEN_75582_1</name>
    <name evidence="2" type="ORF">TNCT_227441</name>
</gene>
<accession>A0A8X6HEB2</accession>
<feature type="chain" id="PRO_5036465290" evidence="1">
    <location>
        <begin position="20"/>
        <end position="242"/>
    </location>
</feature>
<feature type="signal peptide" evidence="1">
    <location>
        <begin position="1"/>
        <end position="19"/>
    </location>
</feature>
<dbReference type="EMBL" id="BMAO01012919">
    <property type="protein sequence ID" value="GFQ84924.1"/>
    <property type="molecule type" value="Genomic_DNA"/>
</dbReference>
<sequence length="242" mass="27621">MKVFSIVALLFVGLGATVATHLSNCGAFQCEEFSPMRQLQEIRKFPNSEQVKELCPIALKYIECIINTTKECTGMSIEELMLNESLSEADRFVVSVGRLLVDLCDEDSSFHKDYMASADCVWRVIDEEPNPECKLQGIKRGTEFLNAMGISPEEMDENQRAEINCLEMPATVACITSYLQRHCGEAARRAVLHVVREFKPVIQQECSSDNVLKLKRDFLDYLNLDDEEKHVYHSVFEILKRR</sequence>
<protein>
    <submittedName>
        <fullName evidence="2">Uncharacterized protein</fullName>
    </submittedName>
</protein>
<dbReference type="AlphaFoldDB" id="A0A8X6HEB2"/>
<organism evidence="2 3">
    <name type="scientific">Trichonephila clavata</name>
    <name type="common">Joro spider</name>
    <name type="synonym">Nephila clavata</name>
    <dbReference type="NCBI Taxonomy" id="2740835"/>
    <lineage>
        <taxon>Eukaryota</taxon>
        <taxon>Metazoa</taxon>
        <taxon>Ecdysozoa</taxon>
        <taxon>Arthropoda</taxon>
        <taxon>Chelicerata</taxon>
        <taxon>Arachnida</taxon>
        <taxon>Araneae</taxon>
        <taxon>Araneomorphae</taxon>
        <taxon>Entelegynae</taxon>
        <taxon>Araneoidea</taxon>
        <taxon>Nephilidae</taxon>
        <taxon>Trichonephila</taxon>
    </lineage>
</organism>
<evidence type="ECO:0000313" key="3">
    <source>
        <dbReference type="Proteomes" id="UP000887116"/>
    </source>
</evidence>
<reference evidence="2" key="1">
    <citation type="submission" date="2020-07" db="EMBL/GenBank/DDBJ databases">
        <title>Multicomponent nature underlies the extraordinary mechanical properties of spider dragline silk.</title>
        <authorList>
            <person name="Kono N."/>
            <person name="Nakamura H."/>
            <person name="Mori M."/>
            <person name="Yoshida Y."/>
            <person name="Ohtoshi R."/>
            <person name="Malay A.D."/>
            <person name="Moran D.A.P."/>
            <person name="Tomita M."/>
            <person name="Numata K."/>
            <person name="Arakawa K."/>
        </authorList>
    </citation>
    <scope>NUCLEOTIDE SEQUENCE</scope>
</reference>
<comment type="caution">
    <text evidence="2">The sequence shown here is derived from an EMBL/GenBank/DDBJ whole genome shotgun (WGS) entry which is preliminary data.</text>
</comment>
<keyword evidence="3" id="KW-1185">Reference proteome</keyword>
<name>A0A8X6HEB2_TRICU</name>
<keyword evidence="1" id="KW-0732">Signal</keyword>
<evidence type="ECO:0000256" key="1">
    <source>
        <dbReference type="SAM" id="SignalP"/>
    </source>
</evidence>